<dbReference type="Pfam" id="PF00059">
    <property type="entry name" value="Lectin_C"/>
    <property type="match status" value="1"/>
</dbReference>
<reference evidence="2" key="1">
    <citation type="submission" date="2018-05" db="EMBL/GenBank/DDBJ databases">
        <authorList>
            <person name="Datahose"/>
        </authorList>
    </citation>
    <scope>NUCLEOTIDE SEQUENCE</scope>
</reference>
<reference evidence="2" key="3">
    <citation type="submission" date="2025-09" db="UniProtKB">
        <authorList>
            <consortium name="Ensembl"/>
        </authorList>
    </citation>
    <scope>IDENTIFICATION</scope>
</reference>
<dbReference type="PANTHER" id="PTHR45784:SF5">
    <property type="entry name" value="C-TYPE LECTIN DOMAIN FAMILY 20 MEMBER A-RELATED"/>
    <property type="match status" value="1"/>
</dbReference>
<dbReference type="InterPro" id="IPR001304">
    <property type="entry name" value="C-type_lectin-like"/>
</dbReference>
<evidence type="ECO:0000313" key="2">
    <source>
        <dbReference type="Ensembl" id="ENSACLP00000050575.1"/>
    </source>
</evidence>
<organism evidence="2 3">
    <name type="scientific">Astatotilapia calliptera</name>
    <name type="common">Eastern happy</name>
    <name type="synonym">Chromis callipterus</name>
    <dbReference type="NCBI Taxonomy" id="8154"/>
    <lineage>
        <taxon>Eukaryota</taxon>
        <taxon>Metazoa</taxon>
        <taxon>Chordata</taxon>
        <taxon>Craniata</taxon>
        <taxon>Vertebrata</taxon>
        <taxon>Euteleostomi</taxon>
        <taxon>Actinopterygii</taxon>
        <taxon>Neopterygii</taxon>
        <taxon>Teleostei</taxon>
        <taxon>Neoteleostei</taxon>
        <taxon>Acanthomorphata</taxon>
        <taxon>Ovalentaria</taxon>
        <taxon>Cichlomorphae</taxon>
        <taxon>Cichliformes</taxon>
        <taxon>Cichlidae</taxon>
        <taxon>African cichlids</taxon>
        <taxon>Pseudocrenilabrinae</taxon>
        <taxon>Haplochromini</taxon>
        <taxon>Astatotilapia</taxon>
    </lineage>
</organism>
<dbReference type="Gene3D" id="3.10.100.10">
    <property type="entry name" value="Mannose-Binding Protein A, subunit A"/>
    <property type="match status" value="1"/>
</dbReference>
<reference evidence="2" key="2">
    <citation type="submission" date="2025-08" db="UniProtKB">
        <authorList>
            <consortium name="Ensembl"/>
        </authorList>
    </citation>
    <scope>IDENTIFICATION</scope>
</reference>
<proteinExistence type="predicted"/>
<dbReference type="PANTHER" id="PTHR45784">
    <property type="entry name" value="C-TYPE LECTIN DOMAIN FAMILY 20 MEMBER A-RELATED"/>
    <property type="match status" value="1"/>
</dbReference>
<dbReference type="SUPFAM" id="SSF56436">
    <property type="entry name" value="C-type lectin-like"/>
    <property type="match status" value="1"/>
</dbReference>
<dbReference type="AlphaFoldDB" id="A0AAX7T307"/>
<dbReference type="InterPro" id="IPR016186">
    <property type="entry name" value="C-type_lectin-like/link_sf"/>
</dbReference>
<protein>
    <recommendedName>
        <fullName evidence="1">C-type lectin domain-containing protein</fullName>
    </recommendedName>
</protein>
<keyword evidence="3" id="KW-1185">Reference proteome</keyword>
<dbReference type="SMART" id="SM00034">
    <property type="entry name" value="CLECT"/>
    <property type="match status" value="1"/>
</dbReference>
<dbReference type="Ensembl" id="ENSACLT00000093634.1">
    <property type="protein sequence ID" value="ENSACLP00000050575.1"/>
    <property type="gene ID" value="ENSACLG00000039957.1"/>
</dbReference>
<dbReference type="GeneTree" id="ENSGT00940000177540"/>
<name>A0AAX7T307_ASTCA</name>
<sequence>MTNIVQTMAEQTSRLVATMAALRLLFTHLLLEVNLVKKLCCFQKNKSNSFLLLSPCVSLVQQDGSKKYVVYTQGQTWQSSQDLCRQNHTDLACVLTDKENAAIAAVTTKAWIGLFKDAWVWSDGTKTSFRYWKRGGSYSGNCVSVEGSQTGRWIPADCNKKRDTPIQLMTKFDPM</sequence>
<dbReference type="InterPro" id="IPR016187">
    <property type="entry name" value="CTDL_fold"/>
</dbReference>
<evidence type="ECO:0000259" key="1">
    <source>
        <dbReference type="PROSITE" id="PS50041"/>
    </source>
</evidence>
<feature type="domain" description="C-type lectin" evidence="1">
    <location>
        <begin position="63"/>
        <end position="162"/>
    </location>
</feature>
<dbReference type="PROSITE" id="PS50041">
    <property type="entry name" value="C_TYPE_LECTIN_2"/>
    <property type="match status" value="1"/>
</dbReference>
<dbReference type="Proteomes" id="UP000265100">
    <property type="component" value="Chromosome 3"/>
</dbReference>
<evidence type="ECO:0000313" key="3">
    <source>
        <dbReference type="Proteomes" id="UP000265100"/>
    </source>
</evidence>
<accession>A0AAX7T307</accession>